<sequence>MGLYPDSTLKDTSLDSESQADEALSAVGGGIKGAATSYADLEKARKAAAKAEAGDTETDLTKRYSSNLALSEAITAVQVAEQELLELSADEPASRRVLKQGQIAALKLKANEAARRAGLTEMPY</sequence>
<dbReference type="KEGG" id="spap:H3Z74_15950"/>
<reference evidence="2 3" key="1">
    <citation type="submission" date="2020-09" db="EMBL/GenBank/DDBJ databases">
        <title>Sphingomonas sp., a new species isolated from pork steak.</title>
        <authorList>
            <person name="Heidler von Heilborn D."/>
        </authorList>
    </citation>
    <scope>NUCLEOTIDE SEQUENCE [LARGE SCALE GENOMIC DNA]</scope>
    <source>
        <strain evidence="3">S8-3T</strain>
    </source>
</reference>
<name>A0A7H0LEZ4_9SPHN</name>
<proteinExistence type="predicted"/>
<evidence type="ECO:0000256" key="1">
    <source>
        <dbReference type="SAM" id="MobiDB-lite"/>
    </source>
</evidence>
<accession>A0A7H0LEZ4</accession>
<dbReference type="AlphaFoldDB" id="A0A7H0LEZ4"/>
<protein>
    <submittedName>
        <fullName evidence="2">Uncharacterized protein</fullName>
    </submittedName>
</protein>
<dbReference type="Proteomes" id="UP000516148">
    <property type="component" value="Chromosome"/>
</dbReference>
<evidence type="ECO:0000313" key="2">
    <source>
        <dbReference type="EMBL" id="QNQ08247.1"/>
    </source>
</evidence>
<dbReference type="EMBL" id="CP061038">
    <property type="protein sequence ID" value="QNQ08247.1"/>
    <property type="molecule type" value="Genomic_DNA"/>
</dbReference>
<feature type="region of interest" description="Disordered" evidence="1">
    <location>
        <begin position="1"/>
        <end position="21"/>
    </location>
</feature>
<evidence type="ECO:0000313" key="3">
    <source>
        <dbReference type="Proteomes" id="UP000516148"/>
    </source>
</evidence>
<keyword evidence="3" id="KW-1185">Reference proteome</keyword>
<gene>
    <name evidence="2" type="ORF">H3Z74_15950</name>
</gene>
<organism evidence="2 3">
    <name type="scientific">Sphingomonas alpina</name>
    <dbReference type="NCBI Taxonomy" id="653931"/>
    <lineage>
        <taxon>Bacteria</taxon>
        <taxon>Pseudomonadati</taxon>
        <taxon>Pseudomonadota</taxon>
        <taxon>Alphaproteobacteria</taxon>
        <taxon>Sphingomonadales</taxon>
        <taxon>Sphingomonadaceae</taxon>
        <taxon>Sphingomonas</taxon>
    </lineage>
</organism>
<dbReference type="RefSeq" id="WP_187760576.1">
    <property type="nucleotide sequence ID" value="NZ_CP061038.1"/>
</dbReference>